<keyword evidence="2" id="KW-1185">Reference proteome</keyword>
<proteinExistence type="predicted"/>
<reference evidence="1 2" key="1">
    <citation type="journal article" date="2021" name="Front. Microbiol.">
        <title>Comprehensive Comparative Genomics and Phenotyping of Methylobacterium Species.</title>
        <authorList>
            <person name="Alessa O."/>
            <person name="Ogura Y."/>
            <person name="Fujitani Y."/>
            <person name="Takami H."/>
            <person name="Hayashi T."/>
            <person name="Sahin N."/>
            <person name="Tani A."/>
        </authorList>
    </citation>
    <scope>NUCLEOTIDE SEQUENCE [LARGE SCALE GENOMIC DNA]</scope>
    <source>
        <strain evidence="1 2">DSM 23679</strain>
    </source>
</reference>
<evidence type="ECO:0000313" key="2">
    <source>
        <dbReference type="Proteomes" id="UP001055117"/>
    </source>
</evidence>
<gene>
    <name evidence="1" type="ORF">AFCDBAGC_0182</name>
</gene>
<protein>
    <recommendedName>
        <fullName evidence="3">Transposase</fullName>
    </recommendedName>
</protein>
<dbReference type="Proteomes" id="UP001055117">
    <property type="component" value="Unassembled WGS sequence"/>
</dbReference>
<dbReference type="EMBL" id="BPQG01000004">
    <property type="protein sequence ID" value="GJD42346.1"/>
    <property type="molecule type" value="Genomic_DNA"/>
</dbReference>
<evidence type="ECO:0000313" key="1">
    <source>
        <dbReference type="EMBL" id="GJD42346.1"/>
    </source>
</evidence>
<comment type="caution">
    <text evidence="1">The sequence shown here is derived from an EMBL/GenBank/DDBJ whole genome shotgun (WGS) entry which is preliminary data.</text>
</comment>
<evidence type="ECO:0008006" key="3">
    <source>
        <dbReference type="Google" id="ProtNLM"/>
    </source>
</evidence>
<name>A0ABQ4QAV1_9HYPH</name>
<organism evidence="1 2">
    <name type="scientific">Methylobacterium cerastii</name>
    <dbReference type="NCBI Taxonomy" id="932741"/>
    <lineage>
        <taxon>Bacteria</taxon>
        <taxon>Pseudomonadati</taxon>
        <taxon>Pseudomonadota</taxon>
        <taxon>Alphaproteobacteria</taxon>
        <taxon>Hyphomicrobiales</taxon>
        <taxon>Methylobacteriaceae</taxon>
        <taxon>Methylobacterium</taxon>
    </lineage>
</organism>
<accession>A0ABQ4QAV1</accession>
<sequence>MEPGTIPAFGAWSGEALTGGERVVEGFATSRGQDGAADRAGLYMCCCCGQAEGQADRLKLLNRSMYGRAKLDLLRRRLLLAA</sequence>